<feature type="region of interest" description="Disordered" evidence="5">
    <location>
        <begin position="422"/>
        <end position="473"/>
    </location>
</feature>
<evidence type="ECO:0000313" key="7">
    <source>
        <dbReference type="EMBL" id="EMR67880.1"/>
    </source>
</evidence>
<dbReference type="GO" id="GO:0061186">
    <property type="term" value="P:negative regulation of silent mating-type cassette heterochromatin formation"/>
    <property type="evidence" value="ECO:0007669"/>
    <property type="project" value="TreeGrafter"/>
</dbReference>
<feature type="compositionally biased region" description="Basic and acidic residues" evidence="5">
    <location>
        <begin position="340"/>
        <end position="366"/>
    </location>
</feature>
<feature type="region of interest" description="Disordered" evidence="5">
    <location>
        <begin position="179"/>
        <end position="401"/>
    </location>
</feature>
<dbReference type="STRING" id="1287681.M7TMB6"/>
<name>M7TMB6_EUTLA</name>
<dbReference type="InterPro" id="IPR013083">
    <property type="entry name" value="Znf_RING/FYVE/PHD"/>
</dbReference>
<dbReference type="PROSITE" id="PS50330">
    <property type="entry name" value="UIM"/>
    <property type="match status" value="1"/>
</dbReference>
<feature type="domain" description="PHD-type" evidence="6">
    <location>
        <begin position="14"/>
        <end position="97"/>
    </location>
</feature>
<dbReference type="InterPro" id="IPR011011">
    <property type="entry name" value="Znf_FYVE_PHD"/>
</dbReference>
<dbReference type="EMBL" id="KB706334">
    <property type="protein sequence ID" value="EMR67880.1"/>
    <property type="molecule type" value="Genomic_DNA"/>
</dbReference>
<accession>M7TMB6</accession>
<dbReference type="InterPro" id="IPR019787">
    <property type="entry name" value="Znf_PHD-finger"/>
</dbReference>
<dbReference type="InterPro" id="IPR019786">
    <property type="entry name" value="Zinc_finger_PHD-type_CS"/>
</dbReference>
<dbReference type="Pfam" id="PF00628">
    <property type="entry name" value="PHD"/>
    <property type="match status" value="1"/>
</dbReference>
<dbReference type="OrthoDB" id="418595at2759"/>
<evidence type="ECO:0000256" key="1">
    <source>
        <dbReference type="ARBA" id="ARBA00022723"/>
    </source>
</evidence>
<feature type="compositionally biased region" description="Polar residues" evidence="5">
    <location>
        <begin position="137"/>
        <end position="146"/>
    </location>
</feature>
<dbReference type="PROSITE" id="PS50016">
    <property type="entry name" value="ZF_PHD_2"/>
    <property type="match status" value="1"/>
</dbReference>
<evidence type="ECO:0000256" key="4">
    <source>
        <dbReference type="PROSITE-ProRule" id="PRU00146"/>
    </source>
</evidence>
<dbReference type="AlphaFoldDB" id="M7TMB6"/>
<protein>
    <submittedName>
        <fullName evidence="7">Putative phd-finger domain-containing protein</fullName>
    </submittedName>
</protein>
<feature type="compositionally biased region" description="Basic and acidic residues" evidence="5">
    <location>
        <begin position="201"/>
        <end position="222"/>
    </location>
</feature>
<evidence type="ECO:0000313" key="8">
    <source>
        <dbReference type="Proteomes" id="UP000012174"/>
    </source>
</evidence>
<keyword evidence="1" id="KW-0479">Metal-binding</keyword>
<feature type="compositionally biased region" description="Basic and acidic residues" evidence="5">
    <location>
        <begin position="258"/>
        <end position="277"/>
    </location>
</feature>
<evidence type="ECO:0000256" key="3">
    <source>
        <dbReference type="ARBA" id="ARBA00022833"/>
    </source>
</evidence>
<dbReference type="InterPro" id="IPR003903">
    <property type="entry name" value="UIM_dom"/>
</dbReference>
<dbReference type="PANTHER" id="PTHR47793">
    <property type="entry name" value="HISTONE DEACETYLASE COMPLEX SUBUNIT CTI6"/>
    <property type="match status" value="1"/>
</dbReference>
<dbReference type="GO" id="GO:0061188">
    <property type="term" value="P:negative regulation of rDNA heterochromatin formation"/>
    <property type="evidence" value="ECO:0007669"/>
    <property type="project" value="TreeGrafter"/>
</dbReference>
<proteinExistence type="predicted"/>
<feature type="compositionally biased region" description="Polar residues" evidence="5">
    <location>
        <begin position="460"/>
        <end position="473"/>
    </location>
</feature>
<dbReference type="PROSITE" id="PS01359">
    <property type="entry name" value="ZF_PHD_1"/>
    <property type="match status" value="1"/>
</dbReference>
<keyword evidence="3" id="KW-0862">Zinc</keyword>
<keyword evidence="8" id="KW-1185">Reference proteome</keyword>
<dbReference type="OMA" id="ITDEMAG"/>
<gene>
    <name evidence="7" type="ORF">UCREL1_5110</name>
</gene>
<dbReference type="KEGG" id="ela:UCREL1_5110"/>
<dbReference type="GO" id="GO:0033698">
    <property type="term" value="C:Rpd3L complex"/>
    <property type="evidence" value="ECO:0007669"/>
    <property type="project" value="TreeGrafter"/>
</dbReference>
<feature type="compositionally biased region" description="Pro residues" evidence="5">
    <location>
        <begin position="300"/>
        <end position="317"/>
    </location>
</feature>
<dbReference type="SUPFAM" id="SSF57903">
    <property type="entry name" value="FYVE/PHD zinc finger"/>
    <property type="match status" value="1"/>
</dbReference>
<dbReference type="PANTHER" id="PTHR47793:SF1">
    <property type="entry name" value="HISTONE DEACETYLASE COMPLEX SUBUNIT CTI6"/>
    <property type="match status" value="1"/>
</dbReference>
<sequence>MVSAVDDIQDDDEAVRCICGHDDYPGPPPFDPDAKYGLKDALDYERIFGIEITDEMAGNFVQCEQCNSWQHSACVGFTTEESNPSDVEYFCEQCHKELHKVYTANNGQKYSIFLPIHRTSRAASRATSAAKDGAQSLKPNGSTKSSHLLAAMQLSKRRSTMNSRDAAYDEDEQLRQAIEASKEDAVPEDADALGTRRPKRGRDDSEDRKLDGIKRQRTDSKSPEPTVEKPPSVGQDDSDEDSSLRNGSKKSRNAARNAAREKSERDERREEQEHSDPSEEIPLAARAAANRTATESVQPADPPPSSQPNPDTPPTIPTPSISHKKKGASHHKKGKGRNQYTKDRDNYDHDASPARSMSRDVTRNAEESGTSHAKTTGHEGGSKHGSKAKGGMNSRVTMTDMKRRANAILDYISRTQVELASDPLAEAKNSPGHGTTDDGSTNSAPRVAINGNGGNKKTDNATPLTNGSAASTGLSLKEFKDMSCVEMMDILARDLVKWQQEFAP</sequence>
<feature type="compositionally biased region" description="Low complexity" evidence="5">
    <location>
        <begin position="284"/>
        <end position="294"/>
    </location>
</feature>
<feature type="compositionally biased region" description="Basic residues" evidence="5">
    <location>
        <begin position="322"/>
        <end position="336"/>
    </location>
</feature>
<dbReference type="InterPro" id="IPR001965">
    <property type="entry name" value="Znf_PHD"/>
</dbReference>
<dbReference type="eggNOG" id="KOG1844">
    <property type="taxonomic scope" value="Eukaryota"/>
</dbReference>
<dbReference type="Gene3D" id="3.30.40.10">
    <property type="entry name" value="Zinc/RING finger domain, C3HC4 (zinc finger)"/>
    <property type="match status" value="1"/>
</dbReference>
<evidence type="ECO:0000259" key="6">
    <source>
        <dbReference type="PROSITE" id="PS50016"/>
    </source>
</evidence>
<dbReference type="InterPro" id="IPR053051">
    <property type="entry name" value="HDAC_complex_subunit"/>
</dbReference>
<dbReference type="GO" id="GO:0008270">
    <property type="term" value="F:zinc ion binding"/>
    <property type="evidence" value="ECO:0007669"/>
    <property type="project" value="UniProtKB-KW"/>
</dbReference>
<dbReference type="Proteomes" id="UP000012174">
    <property type="component" value="Unassembled WGS sequence"/>
</dbReference>
<dbReference type="HOGENOM" id="CLU_020879_0_1_1"/>
<evidence type="ECO:0000256" key="2">
    <source>
        <dbReference type="ARBA" id="ARBA00022771"/>
    </source>
</evidence>
<feature type="region of interest" description="Disordered" evidence="5">
    <location>
        <begin position="124"/>
        <end position="146"/>
    </location>
</feature>
<evidence type="ECO:0000256" key="5">
    <source>
        <dbReference type="SAM" id="MobiDB-lite"/>
    </source>
</evidence>
<organism evidence="7 8">
    <name type="scientific">Eutypa lata (strain UCR-EL1)</name>
    <name type="common">Grapevine dieback disease fungus</name>
    <name type="synonym">Eutypa armeniacae</name>
    <dbReference type="NCBI Taxonomy" id="1287681"/>
    <lineage>
        <taxon>Eukaryota</taxon>
        <taxon>Fungi</taxon>
        <taxon>Dikarya</taxon>
        <taxon>Ascomycota</taxon>
        <taxon>Pezizomycotina</taxon>
        <taxon>Sordariomycetes</taxon>
        <taxon>Xylariomycetidae</taxon>
        <taxon>Xylariales</taxon>
        <taxon>Diatrypaceae</taxon>
        <taxon>Eutypa</taxon>
    </lineage>
</organism>
<dbReference type="SMART" id="SM00249">
    <property type="entry name" value="PHD"/>
    <property type="match status" value="1"/>
</dbReference>
<dbReference type="GO" id="GO:0070210">
    <property type="term" value="C:Rpd3L-Expanded complex"/>
    <property type="evidence" value="ECO:0007669"/>
    <property type="project" value="TreeGrafter"/>
</dbReference>
<keyword evidence="2 4" id="KW-0863">Zinc-finger</keyword>
<reference evidence="8" key="1">
    <citation type="journal article" date="2013" name="Genome Announc.">
        <title>Draft genome sequence of the grapevine dieback fungus Eutypa lata UCR-EL1.</title>
        <authorList>
            <person name="Blanco-Ulate B."/>
            <person name="Rolshausen P.E."/>
            <person name="Cantu D."/>
        </authorList>
    </citation>
    <scope>NUCLEOTIDE SEQUENCE [LARGE SCALE GENOMIC DNA]</scope>
    <source>
        <strain evidence="8">UCR-EL1</strain>
    </source>
</reference>